<sequence>MWRILHVGAAVVANHSQLRNVGLVAPQARGLRGARGDEALEVGVDERSEGASERPQGKQVVVREERDESREVLVEQQDGARDVGVGVRLGEGGAVVGAHDCRRPAGDEADDVGDGGVDGAGIVAEERSGGLGGEGLRALPDGEGQAVQRGETLGVGEVVQDAGREHTVGGGEKRLSGERGFDGLGEAASATDQTREQPVAGRFCVRGDVAGDFALAQPHEVVGRRLGAAGHQGGVGVPQLEEEKAIVDPRKGGADIDIRFQ</sequence>
<organism evidence="1 2">
    <name type="scientific">Babesia caballi</name>
    <dbReference type="NCBI Taxonomy" id="5871"/>
    <lineage>
        <taxon>Eukaryota</taxon>
        <taxon>Sar</taxon>
        <taxon>Alveolata</taxon>
        <taxon>Apicomplexa</taxon>
        <taxon>Aconoidasida</taxon>
        <taxon>Piroplasmida</taxon>
        <taxon>Babesiidae</taxon>
        <taxon>Babesia</taxon>
    </lineage>
</organism>
<dbReference type="AlphaFoldDB" id="A0AAV4LSW1"/>
<comment type="caution">
    <text evidence="1">The sequence shown here is derived from an EMBL/GenBank/DDBJ whole genome shotgun (WGS) entry which is preliminary data.</text>
</comment>
<gene>
    <name evidence="1" type="ORF">BcabD6B2_22880</name>
</gene>
<name>A0AAV4LSW1_BABCB</name>
<keyword evidence="2" id="KW-1185">Reference proteome</keyword>
<evidence type="ECO:0000313" key="1">
    <source>
        <dbReference type="EMBL" id="GIX62853.1"/>
    </source>
</evidence>
<accession>A0AAV4LSW1</accession>
<protein>
    <submittedName>
        <fullName evidence="1">Uncharacterized protein</fullName>
    </submittedName>
</protein>
<dbReference type="GeneID" id="94194334"/>
<dbReference type="Proteomes" id="UP001497744">
    <property type="component" value="Unassembled WGS sequence"/>
</dbReference>
<evidence type="ECO:0000313" key="2">
    <source>
        <dbReference type="Proteomes" id="UP001497744"/>
    </source>
</evidence>
<dbReference type="EMBL" id="BPLF01000002">
    <property type="protein sequence ID" value="GIX62853.1"/>
    <property type="molecule type" value="Genomic_DNA"/>
</dbReference>
<reference evidence="1 2" key="1">
    <citation type="submission" date="2021-06" db="EMBL/GenBank/DDBJ databases">
        <title>Genome sequence of Babesia caballi.</title>
        <authorList>
            <person name="Yamagishi J."/>
            <person name="Kidaka T."/>
            <person name="Ochi A."/>
        </authorList>
    </citation>
    <scope>NUCLEOTIDE SEQUENCE [LARGE SCALE GENOMIC DNA]</scope>
    <source>
        <strain evidence="1">USDA-D6B2</strain>
    </source>
</reference>
<proteinExistence type="predicted"/>
<dbReference type="RefSeq" id="XP_067714922.1">
    <property type="nucleotide sequence ID" value="XM_067858821.1"/>
</dbReference>